<dbReference type="Proteomes" id="UP001165082">
    <property type="component" value="Unassembled WGS sequence"/>
</dbReference>
<feature type="region of interest" description="Disordered" evidence="1">
    <location>
        <begin position="674"/>
        <end position="694"/>
    </location>
</feature>
<organism evidence="2 3">
    <name type="scientific">Triparma retinervis</name>
    <dbReference type="NCBI Taxonomy" id="2557542"/>
    <lineage>
        <taxon>Eukaryota</taxon>
        <taxon>Sar</taxon>
        <taxon>Stramenopiles</taxon>
        <taxon>Ochrophyta</taxon>
        <taxon>Bolidophyceae</taxon>
        <taxon>Parmales</taxon>
        <taxon>Triparmaceae</taxon>
        <taxon>Triparma</taxon>
    </lineage>
</organism>
<gene>
    <name evidence="2" type="ORF">TrRE_jg8739</name>
</gene>
<dbReference type="AlphaFoldDB" id="A0A9W7DZE7"/>
<evidence type="ECO:0000256" key="1">
    <source>
        <dbReference type="SAM" id="MobiDB-lite"/>
    </source>
</evidence>
<feature type="region of interest" description="Disordered" evidence="1">
    <location>
        <begin position="855"/>
        <end position="891"/>
    </location>
</feature>
<feature type="non-terminal residue" evidence="2">
    <location>
        <position position="1"/>
    </location>
</feature>
<keyword evidence="3" id="KW-1185">Reference proteome</keyword>
<feature type="compositionally biased region" description="Basic and acidic residues" evidence="1">
    <location>
        <begin position="863"/>
        <end position="881"/>
    </location>
</feature>
<accession>A0A9W7DZE7</accession>
<evidence type="ECO:0000313" key="2">
    <source>
        <dbReference type="EMBL" id="GMH59675.1"/>
    </source>
</evidence>
<proteinExistence type="predicted"/>
<dbReference type="Gene3D" id="3.30.530.20">
    <property type="match status" value="1"/>
</dbReference>
<comment type="caution">
    <text evidence="2">The sequence shown here is derived from an EMBL/GenBank/DDBJ whole genome shotgun (WGS) entry which is preliminary data.</text>
</comment>
<feature type="compositionally biased region" description="Low complexity" evidence="1">
    <location>
        <begin position="797"/>
        <end position="808"/>
    </location>
</feature>
<reference evidence="2" key="1">
    <citation type="submission" date="2022-07" db="EMBL/GenBank/DDBJ databases">
        <title>Genome analysis of Parmales, a sister group of diatoms, reveals the evolutionary specialization of diatoms from phago-mixotrophs to photoautotrophs.</title>
        <authorList>
            <person name="Ban H."/>
            <person name="Sato S."/>
            <person name="Yoshikawa S."/>
            <person name="Kazumasa Y."/>
            <person name="Nakamura Y."/>
            <person name="Ichinomiya M."/>
            <person name="Saitoh K."/>
            <person name="Sato N."/>
            <person name="Blanc-Mathieu R."/>
            <person name="Endo H."/>
            <person name="Kuwata A."/>
            <person name="Ogata H."/>
        </authorList>
    </citation>
    <scope>NUCLEOTIDE SEQUENCE</scope>
</reference>
<sequence length="1139" mass="126304">SLPPTLADAHELILKLQARVKELEHHQREADHTSKSTIGKLHDELAKDGVCKLDVIDKTRLVQQAALVAVLHDEPNPVLDFLLSDNSKGVFTRVTVETTESSRIVLWKHLNRGQNIEYLLRFSTHIPSSTNSDCAIKMNSVSKESLSKEALAKYKRFSSSHKSITGKVTNGMIKISPYPYGQSAVMFTGNLESDDKDVSAKSSSTGGRFTGLTTTIRGQVSGLTRKSRASGLGSFRSTFRASGRGILGIGNLLDREVTIVDSNTNRVKRSIVEILYIVQSHFKRPDVIDKRIRQHFMDEIMPKAPPLTVAEVEKLKKSREIQKLTIKAKRLPGMLRVPVEKYLWTQVKANNLTVQWGLSVATIDISAKALLAQLFEINTYSSAAEHNKKQPHLHRVIKRNIDGTRSTQYSVGMAFPPPLTARAFESWLTWTSFQQEDGETGYICFFMPMNAYPEPYERHVTANQKEGESNGCYIIHSLAPNICRWTRIQNVDLNLNVHPKLMSLVTKRELIWANNMQEMHRRNEAEVDAEMRAALIKKLRDTELDSDQKETVKYLKTFFEMRRKMDASQEIDTSVQAPMIKRIKALQISYDLKSSDEKFADVVGMESNKAIDELFAEFPPPPKLVPTFQISRPLHATSPTPSLSDDGLVLVDGGGDLLYSESPPTVEIACDYVGNKNNNSRKSSRQEVRKTESQHPLKLLDRGASFMDHTFSSKMQRVDALCDDELGEADWADAPEIPEDPEFLGAQQAKAKPTKKKKEAPTSPDDVEEQFVIKPLETVEDYRKGKKPKDPYPLPSSSPQLSDSELLSEVSTKATAFLSAAKQHPLSPGASQPPLPSEMWDLIKEGYEAKVAKVRRQERRRGRSDERKKIMEKSLIERLNESEGGLSNAEPELMVDRAVTRALAGDVLGAKLMLQNGRDKRTAALRSAALAHPKGEGKKQKKKKKPQSKRKPKAIKRPVYSDSGSDSSCSSATSASESTASMATSFSGSSTTSSSSGPDDAEQITRTLSSTSKSIHATINSIEKIAKNKVVDPSLGQKPYHQTPTEVVEETLPFQSSNLAVAVDEDMLELKRIQSRLSYQLGRLSSTLGAAANAAKAETSEGAERLFLLGQTGLSVPNVPPPPQPESSNPECPPTAWTE</sequence>
<name>A0A9W7DZE7_9STRA</name>
<dbReference type="OrthoDB" id="10420709at2759"/>
<feature type="compositionally biased region" description="Low complexity" evidence="1">
    <location>
        <begin position="961"/>
        <end position="997"/>
    </location>
</feature>
<feature type="region of interest" description="Disordered" evidence="1">
    <location>
        <begin position="1099"/>
        <end position="1139"/>
    </location>
</feature>
<feature type="region of interest" description="Disordered" evidence="1">
    <location>
        <begin position="746"/>
        <end position="809"/>
    </location>
</feature>
<feature type="region of interest" description="Disordered" evidence="1">
    <location>
        <begin position="919"/>
        <end position="1013"/>
    </location>
</feature>
<evidence type="ECO:0000313" key="3">
    <source>
        <dbReference type="Proteomes" id="UP001165082"/>
    </source>
</evidence>
<feature type="compositionally biased region" description="Basic and acidic residues" evidence="1">
    <location>
        <begin position="684"/>
        <end position="694"/>
    </location>
</feature>
<feature type="compositionally biased region" description="Basic residues" evidence="1">
    <location>
        <begin position="939"/>
        <end position="956"/>
    </location>
</feature>
<protein>
    <submittedName>
        <fullName evidence="2">Uncharacterized protein</fullName>
    </submittedName>
</protein>
<feature type="compositionally biased region" description="Polar residues" evidence="1">
    <location>
        <begin position="1004"/>
        <end position="1013"/>
    </location>
</feature>
<dbReference type="EMBL" id="BRXZ01001000">
    <property type="protein sequence ID" value="GMH59675.1"/>
    <property type="molecule type" value="Genomic_DNA"/>
</dbReference>
<dbReference type="InterPro" id="IPR023393">
    <property type="entry name" value="START-like_dom_sf"/>
</dbReference>